<keyword evidence="3" id="KW-1185">Reference proteome</keyword>
<dbReference type="RefSeq" id="WP_224414371.1">
    <property type="nucleotide sequence ID" value="NZ_JAGXFC010000001.1"/>
</dbReference>
<comment type="caution">
    <text evidence="2">The sequence shown here is derived from an EMBL/GenBank/DDBJ whole genome shotgun (WGS) entry which is preliminary data.</text>
</comment>
<evidence type="ECO:0000313" key="2">
    <source>
        <dbReference type="EMBL" id="MBZ9569123.1"/>
    </source>
</evidence>
<dbReference type="PANTHER" id="PTHR15020:SF50">
    <property type="entry name" value="UPF0659 PROTEIN YMR090W"/>
    <property type="match status" value="1"/>
</dbReference>
<dbReference type="InterPro" id="IPR016040">
    <property type="entry name" value="NAD(P)-bd_dom"/>
</dbReference>
<dbReference type="InterPro" id="IPR036291">
    <property type="entry name" value="NAD(P)-bd_dom_sf"/>
</dbReference>
<accession>A0ABS7X3T7</accession>
<dbReference type="CDD" id="cd05243">
    <property type="entry name" value="SDR_a5"/>
    <property type="match status" value="1"/>
</dbReference>
<dbReference type="Pfam" id="PF13460">
    <property type="entry name" value="NAD_binding_10"/>
    <property type="match status" value="1"/>
</dbReference>
<dbReference type="SUPFAM" id="SSF51735">
    <property type="entry name" value="NAD(P)-binding Rossmann-fold domains"/>
    <property type="match status" value="1"/>
</dbReference>
<name>A0ABS7X3T7_9GAMM</name>
<feature type="domain" description="NAD(P)-binding" evidence="1">
    <location>
        <begin position="7"/>
        <end position="187"/>
    </location>
</feature>
<proteinExistence type="predicted"/>
<dbReference type="PANTHER" id="PTHR15020">
    <property type="entry name" value="FLAVIN REDUCTASE-RELATED"/>
    <property type="match status" value="1"/>
</dbReference>
<organism evidence="2 3">
    <name type="scientific">Modicisalibacter tunisiensis</name>
    <dbReference type="NCBI Taxonomy" id="390637"/>
    <lineage>
        <taxon>Bacteria</taxon>
        <taxon>Pseudomonadati</taxon>
        <taxon>Pseudomonadota</taxon>
        <taxon>Gammaproteobacteria</taxon>
        <taxon>Oceanospirillales</taxon>
        <taxon>Halomonadaceae</taxon>
        <taxon>Modicisalibacter</taxon>
    </lineage>
</organism>
<evidence type="ECO:0000259" key="1">
    <source>
        <dbReference type="Pfam" id="PF13460"/>
    </source>
</evidence>
<evidence type="ECO:0000313" key="3">
    <source>
        <dbReference type="Proteomes" id="UP001319883"/>
    </source>
</evidence>
<dbReference type="Proteomes" id="UP001319883">
    <property type="component" value="Unassembled WGS sequence"/>
</dbReference>
<gene>
    <name evidence="2" type="ORF">KGQ91_15745</name>
</gene>
<protein>
    <submittedName>
        <fullName evidence="2">SDR family oxidoreductase</fullName>
    </submittedName>
</protein>
<dbReference type="EMBL" id="JAGXFD010000002">
    <property type="protein sequence ID" value="MBZ9569123.1"/>
    <property type="molecule type" value="Genomic_DNA"/>
</dbReference>
<sequence>MKTLVIGANGKIGRQFCELARAAGHPVRAMIRDSDQQAWFRERGIDTVIADLEGPIRHAFYGCDQVVFAAGSGPRTGPDKTLLIDLNGAVRAIDMAVELGISRFLMISAMRAERPLDAPEKLRPYMAAKHAADAHLRAARLPYVILKPGRLTDDAATERLATSLEEAGDNRVSRANVAHALLHLAEDRAQRRREHILLDGRRALAEALA</sequence>
<reference evidence="2 3" key="1">
    <citation type="submission" date="2021-05" db="EMBL/GenBank/DDBJ databases">
        <title>Petroleum and Energy Research Collection (APPE): ex situ preservation of microbial diversity associated with the oil industry and exploitation of its biotechnological potential.</title>
        <authorList>
            <person name="Paixao C.T.M."/>
            <person name="Gomes M.B."/>
            <person name="Oliveira V.M."/>
        </authorList>
    </citation>
    <scope>NUCLEOTIDE SEQUENCE [LARGE SCALE GENOMIC DNA]</scope>
    <source>
        <strain evidence="2 3">LIT2</strain>
    </source>
</reference>
<dbReference type="Gene3D" id="3.40.50.720">
    <property type="entry name" value="NAD(P)-binding Rossmann-like Domain"/>
    <property type="match status" value="1"/>
</dbReference>